<feature type="transmembrane region" description="Helical" evidence="6">
    <location>
        <begin position="354"/>
        <end position="375"/>
    </location>
</feature>
<dbReference type="PANTHER" id="PTHR23502:SF184">
    <property type="entry name" value="MAJOR FACILITATOR SUPERFAMILY (MFS) PROFILE DOMAIN-CONTAINING PROTEIN"/>
    <property type="match status" value="1"/>
</dbReference>
<dbReference type="SUPFAM" id="SSF103473">
    <property type="entry name" value="MFS general substrate transporter"/>
    <property type="match status" value="1"/>
</dbReference>
<dbReference type="RefSeq" id="XP_025363885.1">
    <property type="nucleotide sequence ID" value="XM_025504301.1"/>
</dbReference>
<organism evidence="8 9">
    <name type="scientific">Jaminaea rosea</name>
    <dbReference type="NCBI Taxonomy" id="1569628"/>
    <lineage>
        <taxon>Eukaryota</taxon>
        <taxon>Fungi</taxon>
        <taxon>Dikarya</taxon>
        <taxon>Basidiomycota</taxon>
        <taxon>Ustilaginomycotina</taxon>
        <taxon>Exobasidiomycetes</taxon>
        <taxon>Microstromatales</taxon>
        <taxon>Microstromatales incertae sedis</taxon>
        <taxon>Jaminaea</taxon>
    </lineage>
</organism>
<proteinExistence type="predicted"/>
<evidence type="ECO:0000313" key="8">
    <source>
        <dbReference type="EMBL" id="PWN29273.1"/>
    </source>
</evidence>
<dbReference type="OrthoDB" id="9986881at2759"/>
<dbReference type="PROSITE" id="PS50850">
    <property type="entry name" value="MFS"/>
    <property type="match status" value="1"/>
</dbReference>
<sequence length="602" mass="63725">MASSKGRPETAVSKATSSSETGGGAVPPDRTPRSTPWAPHHTPFSRILSAHYPGDGTPSSPYLIGWLDNDAENPQTLAKSRKVFLTGFVSIATLAVALASSAYSGAIDSIRADLGGSQEVLVLGVSIFVLGFAVGPLLFAPLSEFCGRRTVFIGTYSAMTLWQAVSPAAPNLGGLIAFRFLAGAFGSSALTNSGGTIADVWDANTRGLAMALFAAAPFLGPTLGPITGGFLGESAGWQWVEGFLAIFSGVIAIAGMLFLSETYAPYLLRERAKLLQAATGKHYISALDEGKDISLKTQFKVALARPWQLLAREPIVVVLSLYIAVIYATLYSFFSAFPLEFQVLRGWSPGIGGLAFLGILVGMLLSLVYVVAYENPRYVRKSDALGGSTPPPEERLPAAMVGSVLVVVGLAVFTGTNGPDVFWLAPIIASAPFGAGMVLLFLGIQNYLVDSYLVYSASVLAANSLIRSVLGAVFPLITDYMYNPVNCPLATCGIKVGAGISLALAFVCLPAPFVLYRKGAGIRRKCKYAAEAARIFDQMNKKESQRETEGEGHGGEGDVEKSGERVREAEREEQASPTETAHEEEREHSGSGSGKKLNARES</sequence>
<feature type="transmembrane region" description="Helical" evidence="6">
    <location>
        <begin position="497"/>
        <end position="516"/>
    </location>
</feature>
<feature type="transmembrane region" description="Helical" evidence="6">
    <location>
        <begin position="83"/>
        <end position="100"/>
    </location>
</feature>
<keyword evidence="9" id="KW-1185">Reference proteome</keyword>
<feature type="transmembrane region" description="Helical" evidence="6">
    <location>
        <begin position="396"/>
        <end position="415"/>
    </location>
</feature>
<evidence type="ECO:0000256" key="4">
    <source>
        <dbReference type="ARBA" id="ARBA00023136"/>
    </source>
</evidence>
<keyword evidence="2 6" id="KW-0812">Transmembrane</keyword>
<dbReference type="GO" id="GO:0022857">
    <property type="term" value="F:transmembrane transporter activity"/>
    <property type="evidence" value="ECO:0007669"/>
    <property type="project" value="InterPro"/>
</dbReference>
<evidence type="ECO:0000259" key="7">
    <source>
        <dbReference type="PROSITE" id="PS50850"/>
    </source>
</evidence>
<dbReference type="GeneID" id="37026124"/>
<evidence type="ECO:0000256" key="5">
    <source>
        <dbReference type="SAM" id="MobiDB-lite"/>
    </source>
</evidence>
<dbReference type="PANTHER" id="PTHR23502">
    <property type="entry name" value="MAJOR FACILITATOR SUPERFAMILY"/>
    <property type="match status" value="1"/>
</dbReference>
<feature type="domain" description="Major facilitator superfamily (MFS) profile" evidence="7">
    <location>
        <begin position="85"/>
        <end position="523"/>
    </location>
</feature>
<dbReference type="FunFam" id="1.20.1250.20:FF:000011">
    <property type="entry name" value="MFS multidrug transporter, putative"/>
    <property type="match status" value="1"/>
</dbReference>
<comment type="subcellular location">
    <subcellularLocation>
        <location evidence="1">Membrane</location>
        <topology evidence="1">Multi-pass membrane protein</topology>
    </subcellularLocation>
</comment>
<feature type="transmembrane region" description="Helical" evidence="6">
    <location>
        <begin position="243"/>
        <end position="264"/>
    </location>
</feature>
<feature type="region of interest" description="Disordered" evidence="5">
    <location>
        <begin position="540"/>
        <end position="602"/>
    </location>
</feature>
<dbReference type="STRING" id="1569628.A0A316UZC1"/>
<feature type="compositionally biased region" description="Basic and acidic residues" evidence="5">
    <location>
        <begin position="540"/>
        <end position="589"/>
    </location>
</feature>
<dbReference type="AlphaFoldDB" id="A0A316UZC1"/>
<evidence type="ECO:0000256" key="3">
    <source>
        <dbReference type="ARBA" id="ARBA00022989"/>
    </source>
</evidence>
<evidence type="ECO:0000256" key="2">
    <source>
        <dbReference type="ARBA" id="ARBA00022692"/>
    </source>
</evidence>
<feature type="transmembrane region" description="Helical" evidence="6">
    <location>
        <begin position="120"/>
        <end position="139"/>
    </location>
</feature>
<dbReference type="EMBL" id="KZ819663">
    <property type="protein sequence ID" value="PWN29273.1"/>
    <property type="molecule type" value="Genomic_DNA"/>
</dbReference>
<name>A0A316UZC1_9BASI</name>
<dbReference type="InterPro" id="IPR011701">
    <property type="entry name" value="MFS"/>
</dbReference>
<feature type="transmembrane region" description="Helical" evidence="6">
    <location>
        <begin position="454"/>
        <end position="477"/>
    </location>
</feature>
<protein>
    <submittedName>
        <fullName evidence="8">MFS general substrate transporter</fullName>
    </submittedName>
</protein>
<feature type="transmembrane region" description="Helical" evidence="6">
    <location>
        <begin position="421"/>
        <end position="442"/>
    </location>
</feature>
<feature type="transmembrane region" description="Helical" evidence="6">
    <location>
        <begin position="208"/>
        <end position="231"/>
    </location>
</feature>
<keyword evidence="3 6" id="KW-1133">Transmembrane helix</keyword>
<dbReference type="InterPro" id="IPR020846">
    <property type="entry name" value="MFS_dom"/>
</dbReference>
<keyword evidence="4 6" id="KW-0472">Membrane</keyword>
<feature type="transmembrane region" description="Helical" evidence="6">
    <location>
        <begin position="315"/>
        <end position="334"/>
    </location>
</feature>
<reference evidence="8 9" key="1">
    <citation type="journal article" date="2018" name="Mol. Biol. Evol.">
        <title>Broad Genomic Sampling Reveals a Smut Pathogenic Ancestry of the Fungal Clade Ustilaginomycotina.</title>
        <authorList>
            <person name="Kijpornyongpan T."/>
            <person name="Mondo S.J."/>
            <person name="Barry K."/>
            <person name="Sandor L."/>
            <person name="Lee J."/>
            <person name="Lipzen A."/>
            <person name="Pangilinan J."/>
            <person name="LaButti K."/>
            <person name="Hainaut M."/>
            <person name="Henrissat B."/>
            <person name="Grigoriev I.V."/>
            <person name="Spatafora J.W."/>
            <person name="Aime M.C."/>
        </authorList>
    </citation>
    <scope>NUCLEOTIDE SEQUENCE [LARGE SCALE GENOMIC DNA]</scope>
    <source>
        <strain evidence="8 9">MCA 5214</strain>
    </source>
</reference>
<feature type="region of interest" description="Disordered" evidence="5">
    <location>
        <begin position="1"/>
        <end position="40"/>
    </location>
</feature>
<dbReference type="Proteomes" id="UP000245884">
    <property type="component" value="Unassembled WGS sequence"/>
</dbReference>
<accession>A0A316UZC1</accession>
<dbReference type="InterPro" id="IPR036259">
    <property type="entry name" value="MFS_trans_sf"/>
</dbReference>
<evidence type="ECO:0000256" key="1">
    <source>
        <dbReference type="ARBA" id="ARBA00004141"/>
    </source>
</evidence>
<dbReference type="CDD" id="cd17323">
    <property type="entry name" value="MFS_Tpo1_MDR_like"/>
    <property type="match status" value="1"/>
</dbReference>
<dbReference type="Pfam" id="PF07690">
    <property type="entry name" value="MFS_1"/>
    <property type="match status" value="1"/>
</dbReference>
<dbReference type="Gene3D" id="1.20.1250.20">
    <property type="entry name" value="MFS general substrate transporter like domains"/>
    <property type="match status" value="1"/>
</dbReference>
<evidence type="ECO:0000256" key="6">
    <source>
        <dbReference type="SAM" id="Phobius"/>
    </source>
</evidence>
<gene>
    <name evidence="8" type="ORF">BDZ90DRAFT_217094</name>
</gene>
<dbReference type="GO" id="GO:0005886">
    <property type="term" value="C:plasma membrane"/>
    <property type="evidence" value="ECO:0007669"/>
    <property type="project" value="TreeGrafter"/>
</dbReference>
<evidence type="ECO:0000313" key="9">
    <source>
        <dbReference type="Proteomes" id="UP000245884"/>
    </source>
</evidence>